<dbReference type="Pfam" id="PF01205">
    <property type="entry name" value="Impact_N"/>
    <property type="match status" value="1"/>
</dbReference>
<dbReference type="GO" id="GO:0006446">
    <property type="term" value="P:regulation of translational initiation"/>
    <property type="evidence" value="ECO:0007669"/>
    <property type="project" value="TreeGrafter"/>
</dbReference>
<accession>A0A644VZM9</accession>
<feature type="domain" description="Impact N-terminal" evidence="2">
    <location>
        <begin position="19"/>
        <end position="124"/>
    </location>
</feature>
<organism evidence="3">
    <name type="scientific">bioreactor metagenome</name>
    <dbReference type="NCBI Taxonomy" id="1076179"/>
    <lineage>
        <taxon>unclassified sequences</taxon>
        <taxon>metagenomes</taxon>
        <taxon>ecological metagenomes</taxon>
    </lineage>
</organism>
<dbReference type="PANTHER" id="PTHR16301:SF20">
    <property type="entry name" value="IMPACT FAMILY MEMBER YIGZ"/>
    <property type="match status" value="1"/>
</dbReference>
<evidence type="ECO:0000313" key="3">
    <source>
        <dbReference type="EMBL" id="MPL96748.1"/>
    </source>
</evidence>
<protein>
    <submittedName>
        <fullName evidence="3">IMPACT family member YigZ</fullName>
    </submittedName>
</protein>
<dbReference type="PROSITE" id="PS00910">
    <property type="entry name" value="UPF0029"/>
    <property type="match status" value="1"/>
</dbReference>
<name>A0A644VZM9_9ZZZZ</name>
<comment type="caution">
    <text evidence="3">The sequence shown here is derived from an EMBL/GenBank/DDBJ whole genome shotgun (WGS) entry which is preliminary data.</text>
</comment>
<comment type="similarity">
    <text evidence="1">Belongs to the IMPACT family.</text>
</comment>
<dbReference type="GO" id="GO:0005737">
    <property type="term" value="C:cytoplasm"/>
    <property type="evidence" value="ECO:0007669"/>
    <property type="project" value="TreeGrafter"/>
</dbReference>
<dbReference type="PANTHER" id="PTHR16301">
    <property type="entry name" value="IMPACT-RELATED"/>
    <property type="match status" value="1"/>
</dbReference>
<dbReference type="InterPro" id="IPR020569">
    <property type="entry name" value="UPF0029_Impact_CS"/>
</dbReference>
<dbReference type="SUPFAM" id="SSF54211">
    <property type="entry name" value="Ribosomal protein S5 domain 2-like"/>
    <property type="match status" value="1"/>
</dbReference>
<evidence type="ECO:0000259" key="2">
    <source>
        <dbReference type="Pfam" id="PF01205"/>
    </source>
</evidence>
<evidence type="ECO:0000256" key="1">
    <source>
        <dbReference type="ARBA" id="ARBA00007665"/>
    </source>
</evidence>
<sequence length="198" mass="22401">MIETYLTIQRQSNGIYKEKGSKFLSFALPVRHIDEIKQHLAAFKKEYYDARHVCYAYMLGAEREEYRANDDGEPSGTAGKPILGQINSRGLTNVLVIVVRYFGGILLGTGGLITAYKEAASDALEQAEIIELTVDCTMDIFFEYPVMDLVMNAIKQYQAQIKIQDFHESCFIRFIVPVANKTVLFDKLEKVVSRVVIS</sequence>
<gene>
    <name evidence="3" type="primary">yigZ_8</name>
    <name evidence="3" type="ORF">SDC9_42930</name>
</gene>
<dbReference type="InterPro" id="IPR001498">
    <property type="entry name" value="Impact_N"/>
</dbReference>
<reference evidence="3" key="1">
    <citation type="submission" date="2019-08" db="EMBL/GenBank/DDBJ databases">
        <authorList>
            <person name="Kucharzyk K."/>
            <person name="Murdoch R.W."/>
            <person name="Higgins S."/>
            <person name="Loffler F."/>
        </authorList>
    </citation>
    <scope>NUCLEOTIDE SEQUENCE</scope>
</reference>
<dbReference type="InterPro" id="IPR036956">
    <property type="entry name" value="Impact_N_sf"/>
</dbReference>
<dbReference type="InterPro" id="IPR020568">
    <property type="entry name" value="Ribosomal_Su5_D2-typ_SF"/>
</dbReference>
<dbReference type="Gene3D" id="3.30.230.30">
    <property type="entry name" value="Impact, N-terminal domain"/>
    <property type="match status" value="1"/>
</dbReference>
<proteinExistence type="inferred from homology"/>
<dbReference type="EMBL" id="VSSQ01000524">
    <property type="protein sequence ID" value="MPL96748.1"/>
    <property type="molecule type" value="Genomic_DNA"/>
</dbReference>
<dbReference type="AlphaFoldDB" id="A0A644VZM9"/>
<dbReference type="InterPro" id="IPR023582">
    <property type="entry name" value="Impact"/>
</dbReference>